<protein>
    <submittedName>
        <fullName evidence="1">Uncharacterized protein</fullName>
    </submittedName>
</protein>
<name>A0AAW3TW88_9SPHN</name>
<sequence>MTETLTIGASPAEEDCAQLGRTPDFQRLNRLEVDCYQAALIARYGPPPEGAAFARDTSTHDFGRYTELALRFDPTDEAHAAYAMLADEGLGRWFHAGFTAPVEYPDSTSPVIHHADLAAAIRSAISIMRPPYPDGEQAIANLRAHYPELVAA</sequence>
<gene>
    <name evidence="1" type="ORF">GGR47_003776</name>
</gene>
<reference evidence="1 2" key="1">
    <citation type="submission" date="2020-08" db="EMBL/GenBank/DDBJ databases">
        <title>Genomic Encyclopedia of Type Strains, Phase IV (KMG-IV): sequencing the most valuable type-strain genomes for metagenomic binning, comparative biology and taxonomic classification.</title>
        <authorList>
            <person name="Goeker M."/>
        </authorList>
    </citation>
    <scope>NUCLEOTIDE SEQUENCE [LARGE SCALE GENOMIC DNA]</scope>
    <source>
        <strain evidence="1 2">DSM 15581</strain>
    </source>
</reference>
<keyword evidence="2" id="KW-1185">Reference proteome</keyword>
<dbReference type="EMBL" id="JACIDB010000020">
    <property type="protein sequence ID" value="MBB3877508.1"/>
    <property type="molecule type" value="Genomic_DNA"/>
</dbReference>
<evidence type="ECO:0000313" key="2">
    <source>
        <dbReference type="Proteomes" id="UP000528945"/>
    </source>
</evidence>
<proteinExistence type="predicted"/>
<accession>A0AAW3TW88</accession>
<dbReference type="AlphaFoldDB" id="A0AAW3TW88"/>
<comment type="caution">
    <text evidence="1">The sequence shown here is derived from an EMBL/GenBank/DDBJ whole genome shotgun (WGS) entry which is preliminary data.</text>
</comment>
<dbReference type="Proteomes" id="UP000528945">
    <property type="component" value="Unassembled WGS sequence"/>
</dbReference>
<dbReference type="RefSeq" id="WP_147037397.1">
    <property type="nucleotide sequence ID" value="NZ_JACIDB010000020.1"/>
</dbReference>
<evidence type="ECO:0000313" key="1">
    <source>
        <dbReference type="EMBL" id="MBB3877508.1"/>
    </source>
</evidence>
<organism evidence="1 2">
    <name type="scientific">Sphingomonas aquatilis</name>
    <dbReference type="NCBI Taxonomy" id="93063"/>
    <lineage>
        <taxon>Bacteria</taxon>
        <taxon>Pseudomonadati</taxon>
        <taxon>Pseudomonadota</taxon>
        <taxon>Alphaproteobacteria</taxon>
        <taxon>Sphingomonadales</taxon>
        <taxon>Sphingomonadaceae</taxon>
        <taxon>Sphingomonas</taxon>
    </lineage>
</organism>